<accession>A0ABN3WDD4</accession>
<evidence type="ECO:0000313" key="1">
    <source>
        <dbReference type="EMBL" id="GAA2910045.1"/>
    </source>
</evidence>
<dbReference type="EMBL" id="BAAAXZ010000010">
    <property type="protein sequence ID" value="GAA2910045.1"/>
    <property type="molecule type" value="Genomic_DNA"/>
</dbReference>
<reference evidence="1 2" key="1">
    <citation type="journal article" date="2019" name="Int. J. Syst. Evol. Microbiol.">
        <title>The Global Catalogue of Microorganisms (GCM) 10K type strain sequencing project: providing services to taxonomists for standard genome sequencing and annotation.</title>
        <authorList>
            <consortium name="The Broad Institute Genomics Platform"/>
            <consortium name="The Broad Institute Genome Sequencing Center for Infectious Disease"/>
            <person name="Wu L."/>
            <person name="Ma J."/>
        </authorList>
    </citation>
    <scope>NUCLEOTIDE SEQUENCE [LARGE SCALE GENOMIC DNA]</scope>
    <source>
        <strain evidence="1 2">JCM 4087</strain>
    </source>
</reference>
<evidence type="ECO:0008006" key="3">
    <source>
        <dbReference type="Google" id="ProtNLM"/>
    </source>
</evidence>
<dbReference type="Gene3D" id="3.30.559.30">
    <property type="entry name" value="Nonribosomal peptide synthetase, condensation domain"/>
    <property type="match status" value="1"/>
</dbReference>
<organism evidence="1 2">
    <name type="scientific">Streptomyces thioluteus</name>
    <dbReference type="NCBI Taxonomy" id="66431"/>
    <lineage>
        <taxon>Bacteria</taxon>
        <taxon>Bacillati</taxon>
        <taxon>Actinomycetota</taxon>
        <taxon>Actinomycetes</taxon>
        <taxon>Kitasatosporales</taxon>
        <taxon>Streptomycetaceae</taxon>
        <taxon>Streptomyces</taxon>
    </lineage>
</organism>
<sequence length="81" mass="8601">MYSQEELDAHVARFLLFLERMADARPEQPIGSISLLSADERERVVGVWSSGSVVGVPEGTASGVFEARVAEAPDAVGGRLG</sequence>
<proteinExistence type="predicted"/>
<dbReference type="Proteomes" id="UP001501102">
    <property type="component" value="Unassembled WGS sequence"/>
</dbReference>
<comment type="caution">
    <text evidence="1">The sequence shown here is derived from an EMBL/GenBank/DDBJ whole genome shotgun (WGS) entry which is preliminary data.</text>
</comment>
<name>A0ABN3WDD4_STRTU</name>
<keyword evidence="2" id="KW-1185">Reference proteome</keyword>
<gene>
    <name evidence="1" type="ORF">GCM10020221_02460</name>
</gene>
<dbReference type="RefSeq" id="WP_344960421.1">
    <property type="nucleotide sequence ID" value="NZ_BAAAXZ010000010.1"/>
</dbReference>
<evidence type="ECO:0000313" key="2">
    <source>
        <dbReference type="Proteomes" id="UP001501102"/>
    </source>
</evidence>
<protein>
    <recommendedName>
        <fullName evidence="3">GNAT family N-acetyltransferase</fullName>
    </recommendedName>
</protein>